<evidence type="ECO:0000256" key="1">
    <source>
        <dbReference type="SAM" id="MobiDB-lite"/>
    </source>
</evidence>
<reference evidence="3" key="1">
    <citation type="journal article" date="2014" name="Proc. Natl. Acad. Sci. U.S.A.">
        <title>Extensive sampling of basidiomycete genomes demonstrates inadequacy of the white-rot/brown-rot paradigm for wood decay fungi.</title>
        <authorList>
            <person name="Riley R."/>
            <person name="Salamov A.A."/>
            <person name="Brown D.W."/>
            <person name="Nagy L.G."/>
            <person name="Floudas D."/>
            <person name="Held B.W."/>
            <person name="Levasseur A."/>
            <person name="Lombard V."/>
            <person name="Morin E."/>
            <person name="Otillar R."/>
            <person name="Lindquist E.A."/>
            <person name="Sun H."/>
            <person name="LaButti K.M."/>
            <person name="Schmutz J."/>
            <person name="Jabbour D."/>
            <person name="Luo H."/>
            <person name="Baker S.E."/>
            <person name="Pisabarro A.G."/>
            <person name="Walton J.D."/>
            <person name="Blanchette R.A."/>
            <person name="Henrissat B."/>
            <person name="Martin F."/>
            <person name="Cullen D."/>
            <person name="Hibbett D.S."/>
            <person name="Grigoriev I.V."/>
        </authorList>
    </citation>
    <scope>NUCLEOTIDE SEQUENCE [LARGE SCALE GENOMIC DNA]</scope>
    <source>
        <strain evidence="3">FD-172 SS1</strain>
    </source>
</reference>
<dbReference type="Proteomes" id="UP000027195">
    <property type="component" value="Unassembled WGS sequence"/>
</dbReference>
<organism evidence="2 3">
    <name type="scientific">Botryobasidium botryosum (strain FD-172 SS1)</name>
    <dbReference type="NCBI Taxonomy" id="930990"/>
    <lineage>
        <taxon>Eukaryota</taxon>
        <taxon>Fungi</taxon>
        <taxon>Dikarya</taxon>
        <taxon>Basidiomycota</taxon>
        <taxon>Agaricomycotina</taxon>
        <taxon>Agaricomycetes</taxon>
        <taxon>Cantharellales</taxon>
        <taxon>Botryobasidiaceae</taxon>
        <taxon>Botryobasidium</taxon>
    </lineage>
</organism>
<evidence type="ECO:0000313" key="2">
    <source>
        <dbReference type="EMBL" id="KDQ11476.1"/>
    </source>
</evidence>
<feature type="region of interest" description="Disordered" evidence="1">
    <location>
        <begin position="1"/>
        <end position="44"/>
    </location>
</feature>
<feature type="region of interest" description="Disordered" evidence="1">
    <location>
        <begin position="81"/>
        <end position="101"/>
    </location>
</feature>
<evidence type="ECO:0000313" key="3">
    <source>
        <dbReference type="Proteomes" id="UP000027195"/>
    </source>
</evidence>
<dbReference type="InParanoid" id="A0A067MIT8"/>
<name>A0A067MIT8_BOTB1</name>
<protein>
    <submittedName>
        <fullName evidence="2">Uncharacterized protein</fullName>
    </submittedName>
</protein>
<gene>
    <name evidence="2" type="ORF">BOTBODRAFT_35348</name>
</gene>
<sequence>MVSTKNGTKQALELKPFKQFPSLPQTSKPRETLTLGRPQTGPPIPDVQWQCGLNRLSSAAACPRPCAQRARWASSASLSFWLPSAPRPSRAPGGSGDKREL</sequence>
<dbReference type="HOGENOM" id="CLU_2291238_0_0_1"/>
<dbReference type="EMBL" id="KL198058">
    <property type="protein sequence ID" value="KDQ11476.1"/>
    <property type="molecule type" value="Genomic_DNA"/>
</dbReference>
<dbReference type="AlphaFoldDB" id="A0A067MIT8"/>
<keyword evidence="3" id="KW-1185">Reference proteome</keyword>
<proteinExistence type="predicted"/>
<accession>A0A067MIT8</accession>